<dbReference type="SUPFAM" id="SSF56059">
    <property type="entry name" value="Glutathione synthetase ATP-binding domain-like"/>
    <property type="match status" value="1"/>
</dbReference>
<accession>A0A7S3GTR5</accession>
<evidence type="ECO:0000313" key="1">
    <source>
        <dbReference type="EMBL" id="CAE0276269.1"/>
    </source>
</evidence>
<protein>
    <submittedName>
        <fullName evidence="1">Uncharacterized protein</fullName>
    </submittedName>
</protein>
<gene>
    <name evidence="1" type="ORF">SELO1098_LOCUS5098</name>
</gene>
<reference evidence="1" key="1">
    <citation type="submission" date="2021-01" db="EMBL/GenBank/DDBJ databases">
        <authorList>
            <person name="Corre E."/>
            <person name="Pelletier E."/>
            <person name="Niang G."/>
            <person name="Scheremetjew M."/>
            <person name="Finn R."/>
            <person name="Kale V."/>
            <person name="Holt S."/>
            <person name="Cochrane G."/>
            <person name="Meng A."/>
            <person name="Brown T."/>
            <person name="Cohen L."/>
        </authorList>
    </citation>
    <scope>NUCLEOTIDE SEQUENCE</scope>
    <source>
        <strain evidence="1">CCAP 955/1</strain>
    </source>
</reference>
<dbReference type="EMBL" id="HBIC01010348">
    <property type="protein sequence ID" value="CAE0276269.1"/>
    <property type="molecule type" value="Transcribed_RNA"/>
</dbReference>
<dbReference type="AlphaFoldDB" id="A0A7S3GTR5"/>
<proteinExistence type="predicted"/>
<sequence length="276" mass="30894">MHSIGLGDYVPHSHAFNHTSLSASQDIQFPAVLKLNAHFGKGVFVIHDAKQLHVVAASAIRHNLTFWIEEGLTGMGLAEVSSFGSVYQGKLLSMRCIKRYFPPKNAARSANYWYNGSVTHAQPNDAFVRGFMLHNKHDVYIPCSQELVNVTSIMFAKAPPYTGIFCSDMKSDNHDRVKMMEINARFCGSMVKNEAIFTAAYVPLAYAVHEDSKNKVQDKVNSRMVDWPAELKYKFIKKAEEDLLVSGGGIYNNAALSVERFNHSLVIDPPAYSYRL</sequence>
<organism evidence="1">
    <name type="scientific">Spumella elongata</name>
    <dbReference type="NCBI Taxonomy" id="89044"/>
    <lineage>
        <taxon>Eukaryota</taxon>
        <taxon>Sar</taxon>
        <taxon>Stramenopiles</taxon>
        <taxon>Ochrophyta</taxon>
        <taxon>Chrysophyceae</taxon>
        <taxon>Chromulinales</taxon>
        <taxon>Chromulinaceae</taxon>
        <taxon>Spumella</taxon>
    </lineage>
</organism>
<name>A0A7S3GTR5_9STRA</name>